<dbReference type="EMBL" id="AAPE02057692">
    <property type="status" value="NOT_ANNOTATED_CDS"/>
    <property type="molecule type" value="Genomic_DNA"/>
</dbReference>
<feature type="region of interest" description="Disordered" evidence="2">
    <location>
        <begin position="1242"/>
        <end position="1271"/>
    </location>
</feature>
<name>G1Q2R7_MYOLU</name>
<organism evidence="3 4">
    <name type="scientific">Myotis lucifugus</name>
    <name type="common">Little brown bat</name>
    <dbReference type="NCBI Taxonomy" id="59463"/>
    <lineage>
        <taxon>Eukaryota</taxon>
        <taxon>Metazoa</taxon>
        <taxon>Chordata</taxon>
        <taxon>Craniata</taxon>
        <taxon>Vertebrata</taxon>
        <taxon>Euteleostomi</taxon>
        <taxon>Mammalia</taxon>
        <taxon>Eutheria</taxon>
        <taxon>Laurasiatheria</taxon>
        <taxon>Chiroptera</taxon>
        <taxon>Yangochiroptera</taxon>
        <taxon>Vespertilionidae</taxon>
        <taxon>Myotis</taxon>
    </lineage>
</organism>
<feature type="compositionally biased region" description="Basic and acidic residues" evidence="2">
    <location>
        <begin position="1244"/>
        <end position="1253"/>
    </location>
</feature>
<evidence type="ECO:0000256" key="2">
    <source>
        <dbReference type="SAM" id="MobiDB-lite"/>
    </source>
</evidence>
<feature type="coiled-coil region" evidence="1">
    <location>
        <begin position="96"/>
        <end position="181"/>
    </location>
</feature>
<feature type="compositionally biased region" description="Polar residues" evidence="2">
    <location>
        <begin position="1317"/>
        <end position="1332"/>
    </location>
</feature>
<feature type="coiled-coil region" evidence="1">
    <location>
        <begin position="1151"/>
        <end position="1210"/>
    </location>
</feature>
<feature type="compositionally biased region" description="Basic and acidic residues" evidence="2">
    <location>
        <begin position="830"/>
        <end position="839"/>
    </location>
</feature>
<feature type="coiled-coil region" evidence="1">
    <location>
        <begin position="445"/>
        <end position="520"/>
    </location>
</feature>
<feature type="coiled-coil region" evidence="1">
    <location>
        <begin position="224"/>
        <end position="274"/>
    </location>
</feature>
<dbReference type="GeneTree" id="ENSGT00940000154785"/>
<reference evidence="3 4" key="1">
    <citation type="journal article" date="2011" name="Nature">
        <title>A high-resolution map of human evolutionary constraint using 29 mammals.</title>
        <authorList>
            <person name="Lindblad-Toh K."/>
            <person name="Garber M."/>
            <person name="Zuk O."/>
            <person name="Lin M.F."/>
            <person name="Parker B.J."/>
            <person name="Washietl S."/>
            <person name="Kheradpour P."/>
            <person name="Ernst J."/>
            <person name="Jordan G."/>
            <person name="Mauceli E."/>
            <person name="Ward L.D."/>
            <person name="Lowe C.B."/>
            <person name="Holloway A.K."/>
            <person name="Clamp M."/>
            <person name="Gnerre S."/>
            <person name="Alfoldi J."/>
            <person name="Beal K."/>
            <person name="Chang J."/>
            <person name="Clawson H."/>
            <person name="Cuff J."/>
            <person name="Di Palma F."/>
            <person name="Fitzgerald S."/>
            <person name="Flicek P."/>
            <person name="Guttman M."/>
            <person name="Hubisz M.J."/>
            <person name="Jaffe D.B."/>
            <person name="Jungreis I."/>
            <person name="Kent W.J."/>
            <person name="Kostka D."/>
            <person name="Lara M."/>
            <person name="Martins A.L."/>
            <person name="Massingham T."/>
            <person name="Moltke I."/>
            <person name="Raney B.J."/>
            <person name="Rasmussen M.D."/>
            <person name="Robinson J."/>
            <person name="Stark A."/>
            <person name="Vilella A.J."/>
            <person name="Wen J."/>
            <person name="Xie X."/>
            <person name="Zody M.C."/>
            <person name="Baldwin J."/>
            <person name="Bloom T."/>
            <person name="Chin C.W."/>
            <person name="Heiman D."/>
            <person name="Nicol R."/>
            <person name="Nusbaum C."/>
            <person name="Young S."/>
            <person name="Wilkinson J."/>
            <person name="Worley K.C."/>
            <person name="Kovar C.L."/>
            <person name="Muzny D.M."/>
            <person name="Gibbs R.A."/>
            <person name="Cree A."/>
            <person name="Dihn H.H."/>
            <person name="Fowler G."/>
            <person name="Jhangiani S."/>
            <person name="Joshi V."/>
            <person name="Lee S."/>
            <person name="Lewis L.R."/>
            <person name="Nazareth L.V."/>
            <person name="Okwuonu G."/>
            <person name="Santibanez J."/>
            <person name="Warren W.C."/>
            <person name="Mardis E.R."/>
            <person name="Weinstock G.M."/>
            <person name="Wilson R.K."/>
            <person name="Delehaunty K."/>
            <person name="Dooling D."/>
            <person name="Fronik C."/>
            <person name="Fulton L."/>
            <person name="Fulton B."/>
            <person name="Graves T."/>
            <person name="Minx P."/>
            <person name="Sodergren E."/>
            <person name="Birney E."/>
            <person name="Margulies E.H."/>
            <person name="Herrero J."/>
            <person name="Green E.D."/>
            <person name="Haussler D."/>
            <person name="Siepel A."/>
            <person name="Goldman N."/>
            <person name="Pollard K.S."/>
            <person name="Pedersen J.S."/>
            <person name="Lander E.S."/>
            <person name="Kellis M."/>
        </authorList>
    </citation>
    <scope>NUCLEOTIDE SEQUENCE [LARGE SCALE GENOMIC DNA]</scope>
</reference>
<accession>G1Q2R7</accession>
<protein>
    <recommendedName>
        <fullName evidence="5">Coiled-coil domain containing 88B</fullName>
    </recommendedName>
</protein>
<dbReference type="GO" id="GO:0005737">
    <property type="term" value="C:cytoplasm"/>
    <property type="evidence" value="ECO:0007669"/>
    <property type="project" value="TreeGrafter"/>
</dbReference>
<dbReference type="GO" id="GO:0051959">
    <property type="term" value="F:dynein light intermediate chain binding"/>
    <property type="evidence" value="ECO:0007669"/>
    <property type="project" value="TreeGrafter"/>
</dbReference>
<feature type="region of interest" description="Disordered" evidence="2">
    <location>
        <begin position="1352"/>
        <end position="1371"/>
    </location>
</feature>
<keyword evidence="1" id="KW-0175">Coiled coil</keyword>
<feature type="compositionally biased region" description="Polar residues" evidence="2">
    <location>
        <begin position="1379"/>
        <end position="1398"/>
    </location>
</feature>
<dbReference type="PANTHER" id="PTHR18947:SF31">
    <property type="entry name" value="PROTEIN DAPLE"/>
    <property type="match status" value="1"/>
</dbReference>
<dbReference type="GO" id="GO:0008017">
    <property type="term" value="F:microtubule binding"/>
    <property type="evidence" value="ECO:0007669"/>
    <property type="project" value="TreeGrafter"/>
</dbReference>
<evidence type="ECO:0000313" key="4">
    <source>
        <dbReference type="Proteomes" id="UP000001074"/>
    </source>
</evidence>
<evidence type="ECO:0008006" key="5">
    <source>
        <dbReference type="Google" id="ProtNLM"/>
    </source>
</evidence>
<dbReference type="PANTHER" id="PTHR18947">
    <property type="entry name" value="HOOK PROTEINS"/>
    <property type="match status" value="1"/>
</dbReference>
<sequence>QVTRHQESLLDLQWLEVPDMALEEVEYLSSSMTCRLRRVLIEQDHCRKVCLWVAQQPGGRRMDRPPARGHFPCRAQSPETPEWNTSSRPSEDTHLAMELADTKATLRGVRQELEEKTKQLADTRNQLYQLVLELQEARHNNMELAARAQASCAPVPELDSLREKANRVERLEMEAMGLRQKQKDIVEFYASRMKELIEDNFTLMDTKGLLQEQLTVAWSRVDKLYELEEENVQLKSKLRRLHLIQAQDTDQKHLEELQEENLALKAAQRQSVEESAHLRWELDQLSEAGGSRTKCECTFVWLVYSSASSCFLKLDQEKQSLQGTIQGMQDASLALQESSLQRRELEEENQQLSKQIEDLRVQMEREKQTNQDLETLCEELMEEREQLLCDIETLKAERAQEIKDLEQVVLSLRESSQASSEACLQDIENENKVLHQTVMETSSRVSKLEWERQQLHQDLEQVKEQAARVQELEQELHRLQEENEKLAMEVSTLTTAPERVHTLERESQDLLLENQRLQTSLDTLQPEGLERDKQLFSMSLLNFHALFKVLREGTQGGYPEKGHKLLKVENSTLCPQSASLTALIEKNTQLQHQQLAAAHEALQREHACLGALHEHLSGEHEALMDEYSRQKTLLRRTLELESKVLSDSDVELVRLETEGQEGPPGEKDLEQRRRELSTFCACELSLLSTSLASVSADARQRLGLPWEQLRCRDLASQGPAMPYDNRVDIFLCLFTWWHLTALREEFIVLPMTPCLMDLLCDSMVFAGWTDSWRPLVCLQHGCKLKVELTLDWDTHSFVPLVHMYWVSSLVPRIQWEVGLTVSALPEGRYLDEKDRRPESPAEPPPPPSTSHVLSWQSPPMAKGHTKERLSSHSHLSRCLSLSTHRSWLQAEVTSTADMGSGVDTSRRGSGKGFACLGKIGREAVQDPLQTETGAGCAAAPGDCLGPTRQASGPQAAWLRAGRVVFLSWGGGLTQDPVRGINCYGRWNSPVCVVGSLRSVWSSENSGFVPSALQRKAAHPGFEVSLGAHSYRYKDQLQHKVALEQLGMLLTTEREALQQEQRTSTMATKENQRLQGELDSSVSFLYARYKGLKGQQEELQVHSKKLQTSLNDTLLEVNCWQDQCNWLREELQSRDISLTELGNHCQLLSHLKGNLEGENRHLQSQNQRLKEQNQRLLQEDVENKDQHQEHQRQYVDKLNALQRQNETLEEKSIAQRKFHDPAPKKKKHWIGAKFLLKLIKLKKGGSRERRKSTSERPSWPLESSDQALPSTSQPLQWQLEPLQATPCCSKRENNSGPLGEGPGDLIPKGVAPPRGSLDRTSGAASTDPATTPRPSELGSGACSSSAINTILPAPPLFPSSQAPPTAHSLDGTLRSSSRHLISGRHSQQGSREGSWPGSSESHRHASSDGSLLGLKGKPGRLHRKPKSSEDLMPSRDTALCPTSRCQHTRTHYPQPPGVPATQNGPLHQEASRRGVWPSPGLGVALGPPERWMITLEEFLEERDR</sequence>
<dbReference type="Ensembl" id="ENSMLUT00000028017.1">
    <property type="protein sequence ID" value="ENSMLUP00000018000.1"/>
    <property type="gene ID" value="ENSMLUG00000005041.2"/>
</dbReference>
<dbReference type="Proteomes" id="UP000001074">
    <property type="component" value="Unassembled WGS sequence"/>
</dbReference>
<dbReference type="STRING" id="59463.ENSMLUP00000018000"/>
<evidence type="ECO:0000256" key="1">
    <source>
        <dbReference type="SAM" id="Coils"/>
    </source>
</evidence>
<feature type="region of interest" description="Disordered" evidence="2">
    <location>
        <begin position="830"/>
        <end position="868"/>
    </location>
</feature>
<feature type="region of interest" description="Disordered" evidence="2">
    <location>
        <begin position="1286"/>
        <end position="1342"/>
    </location>
</feature>
<dbReference type="GO" id="GO:0005813">
    <property type="term" value="C:centrosome"/>
    <property type="evidence" value="ECO:0007669"/>
    <property type="project" value="TreeGrafter"/>
</dbReference>
<reference evidence="3" key="2">
    <citation type="submission" date="2025-08" db="UniProtKB">
        <authorList>
            <consortium name="Ensembl"/>
        </authorList>
    </citation>
    <scope>IDENTIFICATION</scope>
</reference>
<dbReference type="GO" id="GO:0031122">
    <property type="term" value="P:cytoplasmic microtubule organization"/>
    <property type="evidence" value="ECO:0007669"/>
    <property type="project" value="TreeGrafter"/>
</dbReference>
<dbReference type="eggNOG" id="KOG4643">
    <property type="taxonomic scope" value="Eukaryota"/>
</dbReference>
<dbReference type="GO" id="GO:0030705">
    <property type="term" value="P:cytoskeleton-dependent intracellular transport"/>
    <property type="evidence" value="ECO:0007669"/>
    <property type="project" value="TreeGrafter"/>
</dbReference>
<proteinExistence type="predicted"/>
<dbReference type="InParanoid" id="G1Q2R7"/>
<keyword evidence="4" id="KW-1185">Reference proteome</keyword>
<feature type="coiled-coil region" evidence="1">
    <location>
        <begin position="328"/>
        <end position="404"/>
    </location>
</feature>
<reference evidence="3" key="3">
    <citation type="submission" date="2025-09" db="UniProtKB">
        <authorList>
            <consortium name="Ensembl"/>
        </authorList>
    </citation>
    <scope>IDENTIFICATION</scope>
</reference>
<evidence type="ECO:0000313" key="3">
    <source>
        <dbReference type="Ensembl" id="ENSMLUP00000018000.1"/>
    </source>
</evidence>
<feature type="compositionally biased region" description="Polar residues" evidence="2">
    <location>
        <begin position="1260"/>
        <end position="1271"/>
    </location>
</feature>
<feature type="region of interest" description="Disordered" evidence="2">
    <location>
        <begin position="1379"/>
        <end position="1485"/>
    </location>
</feature>